<sequence length="476" mass="51391">MFKHPLLGKLLGIGLVAVLLSLLLARIGFLVDERSARQEEAVRSVQRASAGEQTLIGPLLQRQCTEEWTARDDNGKTRTERRTYAVVAPPSVLEVSSQLTTEARYRGLFKVNGYVTQLTLEVQWRDGVGALAAQAEHPGGRLSCQAPTLMLALGDVRGVRAAQVKTVADTANGSTEWVVRPGTGHEIYTQGWHAVAPATAGPLHLNITLELAGTARLALVPVAEDTRWRLQANWPHPSFGGRFLPVEREITPQGFSARWRVSALASSASTEVRKGQALCASPSPSRYAAPGEEGDAPAPTDNCLDTLTVTFIDPVNPYMLSDRAIKYGLLFIGLTFMAVALAEVLGRERIRRVHPIQYALVGLALTLFFLLLLSLSEHLSFAWAYAVASAACVLLLGLYTGHMLGTSRAGLGFGAGMAGLYGLVYLLLNSEQMALVIGSVGLFLALGAVMWLTRRVDWYSAFTPPGRKDPLSPPVE</sequence>
<proteinExistence type="predicted"/>
<dbReference type="KEGG" id="vff:VITFI_CDS0933"/>
<evidence type="ECO:0000313" key="3">
    <source>
        <dbReference type="Proteomes" id="UP000199729"/>
    </source>
</evidence>
<organism evidence="2 3">
    <name type="scientific">Vitreoscilla filiformis</name>
    <dbReference type="NCBI Taxonomy" id="63"/>
    <lineage>
        <taxon>Bacteria</taxon>
        <taxon>Pseudomonadati</taxon>
        <taxon>Pseudomonadota</taxon>
        <taxon>Betaproteobacteria</taxon>
        <taxon>Neisseriales</taxon>
        <taxon>Neisseriaceae</taxon>
        <taxon>Vitreoscilla</taxon>
    </lineage>
</organism>
<protein>
    <submittedName>
        <fullName evidence="2">Membrane protein</fullName>
    </submittedName>
</protein>
<accession>A0A221KCG4</accession>
<feature type="transmembrane region" description="Helical" evidence="1">
    <location>
        <begin position="358"/>
        <end position="375"/>
    </location>
</feature>
<gene>
    <name evidence="2" type="ORF">VITFI_CDS0933</name>
</gene>
<evidence type="ECO:0000313" key="2">
    <source>
        <dbReference type="EMBL" id="ASM76711.1"/>
    </source>
</evidence>
<dbReference type="GO" id="GO:0005886">
    <property type="term" value="C:plasma membrane"/>
    <property type="evidence" value="ECO:0007669"/>
    <property type="project" value="TreeGrafter"/>
</dbReference>
<dbReference type="EMBL" id="CP022423">
    <property type="protein sequence ID" value="ASM76711.1"/>
    <property type="molecule type" value="Genomic_DNA"/>
</dbReference>
<dbReference type="NCBIfam" id="NF008712">
    <property type="entry name" value="PRK11715.1-1"/>
    <property type="match status" value="1"/>
</dbReference>
<feature type="transmembrane region" description="Helical" evidence="1">
    <location>
        <begin position="381"/>
        <end position="399"/>
    </location>
</feature>
<dbReference type="RefSeq" id="WP_198301620.1">
    <property type="nucleotide sequence ID" value="NZ_CP022423.1"/>
</dbReference>
<keyword evidence="1" id="KW-0812">Transmembrane</keyword>
<reference evidence="2 3" key="1">
    <citation type="submission" date="2017-07" db="EMBL/GenBank/DDBJ databases">
        <title>Complete Genome Sequence of the cosmetic ferment Vitreoscilla filiformis (ATCC15551).</title>
        <authorList>
            <person name="Contreras S."/>
            <person name="Sagory-Zalkind P."/>
            <person name="Blanquart H."/>
            <person name="Iltis A."/>
            <person name="Morand S.C."/>
        </authorList>
    </citation>
    <scope>NUCLEOTIDE SEQUENCE [LARGE SCALE GENOMIC DNA]</scope>
    <source>
        <strain evidence="2 3">ATCC 15551</strain>
    </source>
</reference>
<feature type="transmembrane region" description="Helical" evidence="1">
    <location>
        <begin position="434"/>
        <end position="452"/>
    </location>
</feature>
<dbReference type="Proteomes" id="UP000199729">
    <property type="component" value="Chromosome"/>
</dbReference>
<feature type="transmembrane region" description="Helical" evidence="1">
    <location>
        <begin position="327"/>
        <end position="346"/>
    </location>
</feature>
<dbReference type="PIRSF" id="PIRSF004548">
    <property type="entry name" value="CreD"/>
    <property type="match status" value="1"/>
</dbReference>
<name>A0A221KCG4_VITFI</name>
<keyword evidence="1" id="KW-0472">Membrane</keyword>
<dbReference type="PANTHER" id="PTHR30092">
    <property type="entry name" value="INNER MEMBRANE PROTEIN CRED"/>
    <property type="match status" value="1"/>
</dbReference>
<dbReference type="PANTHER" id="PTHR30092:SF0">
    <property type="entry name" value="INNER MEMBRANE PROTEIN CRED"/>
    <property type="match status" value="1"/>
</dbReference>
<dbReference type="Pfam" id="PF06123">
    <property type="entry name" value="CreD"/>
    <property type="match status" value="1"/>
</dbReference>
<dbReference type="InterPro" id="IPR010364">
    <property type="entry name" value="Uncharacterised_IM_CreD"/>
</dbReference>
<feature type="transmembrane region" description="Helical" evidence="1">
    <location>
        <begin position="411"/>
        <end position="428"/>
    </location>
</feature>
<dbReference type="AlphaFoldDB" id="A0A221KCG4"/>
<evidence type="ECO:0000256" key="1">
    <source>
        <dbReference type="SAM" id="Phobius"/>
    </source>
</evidence>
<keyword evidence="1" id="KW-1133">Transmembrane helix</keyword>
<keyword evidence="3" id="KW-1185">Reference proteome</keyword>